<sequence length="1042" mass="121136">MLGKLRTYRNQILFIELAGLLHDIGKLSKVFLEYRQTWQDDPHGYDNDPHDHSYLERYEVFKDLIPSEFKKKPDEIPSLGKGGCMCWEPDFTIEKAVHFHTKPGDMAINKMLNAADGIDAAIDRNNPLFSAEQKDTVFRSNVFGYEKERIVTFESQEDARQKLYSLLHSKLSTYFKDFDDEGRLGIIKDIKDAFQKGIADTTRPSNDTTLWEHSYAVASILKVLAVHNLLNDDEKSKIDNFKKVKFGILGIGWDGMRFISYGQKIGDIVGRKEVIENIKHEIKKIVEDKYPIGNEIYADDNGIYFIVPVNLKNNLNSIWNEIEKDIYKATAENSEGEIQPYLVYIDRLKGKEKTETELSENKSVYMNTLTQLCRVIKEMIEKISHRYDSNAEGFKESKDFLKYANGKTICPICRQRPVDDEAKKGAAKKTKVKKKLCKICIKRRNNKGRKIAGETIFIDEIVDENRRAALIVARFVLDDWLSGNMVRSLFITEANGLCKEVSNLGNVKQFENDENKIKKFLEEKKLLKFNYERIRADIDSLFEEKDKERAEHTVFLYDQRAKKGSLFRNIHETKENWRSLLEQAKNENDAIDIYNLLNAKTPTPSTIFDVWETTLEFVQDIPKDILRSLLPENKRLELTVELKEGENIDSWDKGTVEAEVVSTKEIIEILYKGQDTFEVVGEMYLHEFSENKWSNKQKPICIKIIDKESDSFGNLYEIKYCNAGDTTVPYRTITESPNLFMAIVPAKRAIEISDLIYQKYREHFGKVMGRLPFSIGNIFFGSKMPMFVVLDAGKRMIANFDNLADDKNKKAFYVNQTPEYTESNISFDLTSSLGKFCKTLTWQLPYKLGNCDKDYHHPYFIVGSGGKDLSTERFTFFKTIAGDVIHFTEIKEGDKLCVHPNYYDFEFLDSNTRRHDIHLKDGRRKSNVAAFKSKPFLLDELNQKIMRLWKEFMQGKQLKGITDTKLRNLQSLWLTKYQEWNVDIGNKRYEQWVNLVTSSIQKEFNELDNEQYNLLRETIGNGLFFDMLELYLGILKERIQTK</sequence>
<feature type="coiled-coil region" evidence="1">
    <location>
        <begin position="531"/>
        <end position="587"/>
    </location>
</feature>
<accession>A0ABQ0JSR0</accession>
<name>A0ABQ0JSR0_9BACT</name>
<dbReference type="InterPro" id="IPR014055">
    <property type="entry name" value="CRISPR-assoc_prot_Csx11"/>
</dbReference>
<dbReference type="EMBL" id="BAFN01000001">
    <property type="protein sequence ID" value="GAN31762.1"/>
    <property type="molecule type" value="Genomic_DNA"/>
</dbReference>
<evidence type="ECO:0000313" key="2">
    <source>
        <dbReference type="EMBL" id="GAN31762.1"/>
    </source>
</evidence>
<keyword evidence="3" id="KW-1185">Reference proteome</keyword>
<protein>
    <recommendedName>
        <fullName evidence="4">CRISPR-associated protein Csx11</fullName>
    </recommendedName>
</protein>
<dbReference type="NCBIfam" id="TIGR02682">
    <property type="entry name" value="cas_csx11"/>
    <property type="match status" value="1"/>
</dbReference>
<reference evidence="3" key="1">
    <citation type="journal article" date="2015" name="Genome Announc.">
        <title>Draft Genome Sequence of an Anaerobic Ammonium-Oxidizing Bacterium, "Candidatus Brocadia sinica".</title>
        <authorList>
            <person name="Oshiki M."/>
            <person name="Shinyako-Hata K."/>
            <person name="Satoh H."/>
            <person name="Okabe S."/>
        </authorList>
    </citation>
    <scope>NUCLEOTIDE SEQUENCE [LARGE SCALE GENOMIC DNA]</scope>
    <source>
        <strain evidence="3">JPN1</strain>
    </source>
</reference>
<dbReference type="RefSeq" id="WP_052561638.1">
    <property type="nucleotide sequence ID" value="NZ_BAFN01000001.1"/>
</dbReference>
<organism evidence="2 3">
    <name type="scientific">Candidatus Brocadia sinica JPN1</name>
    <dbReference type="NCBI Taxonomy" id="1197129"/>
    <lineage>
        <taxon>Bacteria</taxon>
        <taxon>Pseudomonadati</taxon>
        <taxon>Planctomycetota</taxon>
        <taxon>Candidatus Brocadiia</taxon>
        <taxon>Candidatus Brocadiales</taxon>
        <taxon>Candidatus Brocadiaceae</taxon>
        <taxon>Candidatus Brocadia</taxon>
    </lineage>
</organism>
<comment type="caution">
    <text evidence="2">The sequence shown here is derived from an EMBL/GenBank/DDBJ whole genome shotgun (WGS) entry which is preliminary data.</text>
</comment>
<gene>
    <name evidence="2" type="ORF">BROSI_A0266</name>
</gene>
<evidence type="ECO:0000313" key="3">
    <source>
        <dbReference type="Proteomes" id="UP000032309"/>
    </source>
</evidence>
<keyword evidence="1" id="KW-0175">Coiled coil</keyword>
<evidence type="ECO:0008006" key="4">
    <source>
        <dbReference type="Google" id="ProtNLM"/>
    </source>
</evidence>
<dbReference type="Proteomes" id="UP000032309">
    <property type="component" value="Unassembled WGS sequence"/>
</dbReference>
<evidence type="ECO:0000256" key="1">
    <source>
        <dbReference type="SAM" id="Coils"/>
    </source>
</evidence>
<proteinExistence type="predicted"/>